<name>A0A379UPJ4_SALET</name>
<evidence type="ECO:0000256" key="1">
    <source>
        <dbReference type="SAM" id="Phobius"/>
    </source>
</evidence>
<keyword evidence="1" id="KW-0812">Transmembrane</keyword>
<organism evidence="2 3">
    <name type="scientific">Salmonella enterica I</name>
    <dbReference type="NCBI Taxonomy" id="59201"/>
    <lineage>
        <taxon>Bacteria</taxon>
        <taxon>Pseudomonadati</taxon>
        <taxon>Pseudomonadota</taxon>
        <taxon>Gammaproteobacteria</taxon>
        <taxon>Enterobacterales</taxon>
        <taxon>Enterobacteriaceae</taxon>
        <taxon>Salmonella</taxon>
    </lineage>
</organism>
<keyword evidence="1" id="KW-1133">Transmembrane helix</keyword>
<dbReference type="Proteomes" id="UP000255534">
    <property type="component" value="Unassembled WGS sequence"/>
</dbReference>
<evidence type="ECO:0000313" key="3">
    <source>
        <dbReference type="Proteomes" id="UP000255534"/>
    </source>
</evidence>
<sequence length="78" mass="9033">MLQGSYFRQFCTFFILGFSFILYILLHFMYLLLKNMALIPVSSDSVMHSLFHQMTVTGCCVIQWPASLVNMLFDAGWP</sequence>
<evidence type="ECO:0000313" key="2">
    <source>
        <dbReference type="EMBL" id="SUG69803.1"/>
    </source>
</evidence>
<keyword evidence="1" id="KW-0472">Membrane</keyword>
<feature type="transmembrane region" description="Helical" evidence="1">
    <location>
        <begin position="6"/>
        <end position="33"/>
    </location>
</feature>
<gene>
    <name evidence="2" type="ORF">NCTC5798_00883</name>
</gene>
<protein>
    <submittedName>
        <fullName evidence="2">Phage membrane protein</fullName>
    </submittedName>
</protein>
<reference evidence="2 3" key="1">
    <citation type="submission" date="2018-06" db="EMBL/GenBank/DDBJ databases">
        <authorList>
            <consortium name="Pathogen Informatics"/>
            <person name="Doyle S."/>
        </authorList>
    </citation>
    <scope>NUCLEOTIDE SEQUENCE [LARGE SCALE GENOMIC DNA]</scope>
    <source>
        <strain evidence="2 3">NCTC5798</strain>
    </source>
</reference>
<dbReference type="EMBL" id="UGXK01000001">
    <property type="protein sequence ID" value="SUG69803.1"/>
    <property type="molecule type" value="Genomic_DNA"/>
</dbReference>
<feature type="transmembrane region" description="Helical" evidence="1">
    <location>
        <begin position="54"/>
        <end position="73"/>
    </location>
</feature>
<proteinExistence type="predicted"/>
<dbReference type="AlphaFoldDB" id="A0A379UPJ4"/>
<accession>A0A379UPJ4</accession>